<evidence type="ECO:0000313" key="6">
    <source>
        <dbReference type="Proteomes" id="UP000316426"/>
    </source>
</evidence>
<dbReference type="UniPathway" id="UPA00079"/>
<keyword evidence="2 4" id="KW-0474">Menaquinone biosynthesis</keyword>
<evidence type="ECO:0000256" key="3">
    <source>
        <dbReference type="ARBA" id="ARBA00023239"/>
    </source>
</evidence>
<accession>A0A518K9X4</accession>
<dbReference type="Proteomes" id="UP000316426">
    <property type="component" value="Chromosome"/>
</dbReference>
<dbReference type="SUPFAM" id="SSF53850">
    <property type="entry name" value="Periplasmic binding protein-like II"/>
    <property type="match status" value="1"/>
</dbReference>
<dbReference type="Pfam" id="PF02621">
    <property type="entry name" value="VitK2_biosynth"/>
    <property type="match status" value="1"/>
</dbReference>
<keyword evidence="6" id="KW-1185">Reference proteome</keyword>
<proteinExistence type="inferred from homology"/>
<dbReference type="RefSeq" id="WP_145113133.1">
    <property type="nucleotide sequence ID" value="NZ_CP036349.1"/>
</dbReference>
<evidence type="ECO:0000256" key="2">
    <source>
        <dbReference type="ARBA" id="ARBA00022428"/>
    </source>
</evidence>
<dbReference type="EC" id="4.2.1.151" evidence="4"/>
<comment type="similarity">
    <text evidence="4">Belongs to the MqnA/MqnD family. MqnA subfamily.</text>
</comment>
<dbReference type="CDD" id="cd13634">
    <property type="entry name" value="PBP2_Sco4506"/>
    <property type="match status" value="1"/>
</dbReference>
<organism evidence="5 6">
    <name type="scientific">Botrimarina mediterranea</name>
    <dbReference type="NCBI Taxonomy" id="2528022"/>
    <lineage>
        <taxon>Bacteria</taxon>
        <taxon>Pseudomonadati</taxon>
        <taxon>Planctomycetota</taxon>
        <taxon>Planctomycetia</taxon>
        <taxon>Pirellulales</taxon>
        <taxon>Lacipirellulaceae</taxon>
        <taxon>Botrimarina</taxon>
    </lineage>
</organism>
<dbReference type="AlphaFoldDB" id="A0A518K9X4"/>
<protein>
    <recommendedName>
        <fullName evidence="4">Chorismate dehydratase</fullName>
        <ecNumber evidence="4">4.2.1.151</ecNumber>
    </recommendedName>
    <alternativeName>
        <fullName evidence="4">Menaquinone biosynthetic enzyme MqnA</fullName>
    </alternativeName>
</protein>
<dbReference type="HAMAP" id="MF_00995">
    <property type="entry name" value="MqnA"/>
    <property type="match status" value="1"/>
</dbReference>
<dbReference type="EMBL" id="CP036349">
    <property type="protein sequence ID" value="QDV74594.1"/>
    <property type="molecule type" value="Genomic_DNA"/>
</dbReference>
<keyword evidence="3 4" id="KW-0456">Lyase</keyword>
<evidence type="ECO:0000313" key="5">
    <source>
        <dbReference type="EMBL" id="QDV74594.1"/>
    </source>
</evidence>
<dbReference type="GO" id="GO:0009234">
    <property type="term" value="P:menaquinone biosynthetic process"/>
    <property type="evidence" value="ECO:0007669"/>
    <property type="project" value="UniProtKB-UniRule"/>
</dbReference>
<dbReference type="Gene3D" id="3.40.190.10">
    <property type="entry name" value="Periplasmic binding protein-like II"/>
    <property type="match status" value="2"/>
</dbReference>
<dbReference type="InterPro" id="IPR003773">
    <property type="entry name" value="Menaquinone_biosynth"/>
</dbReference>
<sequence>MKPFEPLRVGAVNYLNSKPLIHRFEEHARRLAESEAALRGVRLLKDLPSRLADSLTAARLDAALVPAFEALAAPDWRIVSDACVAADGPVSSVKVYFRRPPAEVRTLALDEGSRTSAALSRLLLLRRVGVEPQRSRLPIGAGLGDSDADAVLLIGDRAMHTPAAELREQFVAEWDLAEEWRRDTGLPFVFAVWAARPNVDGAALAALFEAMRDDGFVAFSAIAQQEGPPLGLTVEHAERYLRQNLRFTLGPRERRGLELFRQQCREAGLLPDASNSNTTATPLPVR</sequence>
<comment type="catalytic activity">
    <reaction evidence="4">
        <text>chorismate = 3-[(1-carboxyvinyl)-oxy]benzoate + H2O</text>
        <dbReference type="Rhea" id="RHEA:40051"/>
        <dbReference type="ChEBI" id="CHEBI:15377"/>
        <dbReference type="ChEBI" id="CHEBI:29748"/>
        <dbReference type="ChEBI" id="CHEBI:76981"/>
        <dbReference type="EC" id="4.2.1.151"/>
    </reaction>
</comment>
<name>A0A518K9X4_9BACT</name>
<evidence type="ECO:0000256" key="4">
    <source>
        <dbReference type="HAMAP-Rule" id="MF_00995"/>
    </source>
</evidence>
<dbReference type="InterPro" id="IPR030868">
    <property type="entry name" value="MqnA"/>
</dbReference>
<comment type="function">
    <text evidence="4">Catalyzes the dehydration of chorismate into 3-[(1-carboxyvinyl)oxy]benzoate, a step in the biosynthesis of menaquinone (MK, vitamin K2).</text>
</comment>
<reference evidence="5 6" key="1">
    <citation type="submission" date="2019-02" db="EMBL/GenBank/DDBJ databases">
        <title>Deep-cultivation of Planctomycetes and their phenomic and genomic characterization uncovers novel biology.</title>
        <authorList>
            <person name="Wiegand S."/>
            <person name="Jogler M."/>
            <person name="Boedeker C."/>
            <person name="Pinto D."/>
            <person name="Vollmers J."/>
            <person name="Rivas-Marin E."/>
            <person name="Kohn T."/>
            <person name="Peeters S.H."/>
            <person name="Heuer A."/>
            <person name="Rast P."/>
            <person name="Oberbeckmann S."/>
            <person name="Bunk B."/>
            <person name="Jeske O."/>
            <person name="Meyerdierks A."/>
            <person name="Storesund J.E."/>
            <person name="Kallscheuer N."/>
            <person name="Luecker S."/>
            <person name="Lage O.M."/>
            <person name="Pohl T."/>
            <person name="Merkel B.J."/>
            <person name="Hornburger P."/>
            <person name="Mueller R.-W."/>
            <person name="Bruemmer F."/>
            <person name="Labrenz M."/>
            <person name="Spormann A.M."/>
            <person name="Op den Camp H."/>
            <person name="Overmann J."/>
            <person name="Amann R."/>
            <person name="Jetten M.S.M."/>
            <person name="Mascher T."/>
            <person name="Medema M.H."/>
            <person name="Devos D.P."/>
            <person name="Kaster A.-K."/>
            <person name="Ovreas L."/>
            <person name="Rohde M."/>
            <person name="Galperin M.Y."/>
            <person name="Jogler C."/>
        </authorList>
    </citation>
    <scope>NUCLEOTIDE SEQUENCE [LARGE SCALE GENOMIC DNA]</scope>
    <source>
        <strain evidence="5 6">Spa11</strain>
    </source>
</reference>
<dbReference type="PANTHER" id="PTHR37690:SF1">
    <property type="entry name" value="CHORISMATE DEHYDRATASE"/>
    <property type="match status" value="1"/>
</dbReference>
<evidence type="ECO:0000256" key="1">
    <source>
        <dbReference type="ARBA" id="ARBA00004863"/>
    </source>
</evidence>
<dbReference type="PANTHER" id="PTHR37690">
    <property type="entry name" value="CHORISMATE DEHYDRATASE"/>
    <property type="match status" value="1"/>
</dbReference>
<dbReference type="GO" id="GO:0016836">
    <property type="term" value="F:hydro-lyase activity"/>
    <property type="evidence" value="ECO:0007669"/>
    <property type="project" value="UniProtKB-UniRule"/>
</dbReference>
<dbReference type="KEGG" id="bmei:Spa11_28000"/>
<gene>
    <name evidence="4 5" type="primary">mqnA</name>
    <name evidence="5" type="ORF">Spa11_28000</name>
</gene>
<comment type="pathway">
    <text evidence="1 4">Quinol/quinone metabolism; menaquinone biosynthesis.</text>
</comment>